<feature type="compositionally biased region" description="Polar residues" evidence="7">
    <location>
        <begin position="940"/>
        <end position="950"/>
    </location>
</feature>
<evidence type="ECO:0000313" key="9">
    <source>
        <dbReference type="EMBL" id="KAK3507589.1"/>
    </source>
</evidence>
<feature type="compositionally biased region" description="Polar residues" evidence="7">
    <location>
        <begin position="276"/>
        <end position="296"/>
    </location>
</feature>
<reference evidence="9" key="1">
    <citation type="submission" date="2023-06" db="EMBL/GenBank/DDBJ databases">
        <title>Male Hemibagrus guttatus genome.</title>
        <authorList>
            <person name="Bian C."/>
        </authorList>
    </citation>
    <scope>NUCLEOTIDE SEQUENCE</scope>
    <source>
        <strain evidence="9">Male_cb2023</strain>
        <tissue evidence="9">Muscle</tissue>
    </source>
</reference>
<keyword evidence="2" id="KW-0805">Transcription regulation</keyword>
<feature type="region of interest" description="Disordered" evidence="7">
    <location>
        <begin position="967"/>
        <end position="1044"/>
    </location>
</feature>
<comment type="caution">
    <text evidence="9">The sequence shown here is derived from an EMBL/GenBank/DDBJ whole genome shotgun (WGS) entry which is preliminary data.</text>
</comment>
<feature type="compositionally biased region" description="Basic residues" evidence="7">
    <location>
        <begin position="1526"/>
        <end position="1535"/>
    </location>
</feature>
<feature type="domain" description="HTH psq-type" evidence="8">
    <location>
        <begin position="429"/>
        <end position="481"/>
    </location>
</feature>
<feature type="region of interest" description="Disordered" evidence="7">
    <location>
        <begin position="414"/>
        <end position="435"/>
    </location>
</feature>
<evidence type="ECO:0000313" key="10">
    <source>
        <dbReference type="Proteomes" id="UP001274896"/>
    </source>
</evidence>
<dbReference type="SUPFAM" id="SSF46689">
    <property type="entry name" value="Homeodomain-like"/>
    <property type="match status" value="2"/>
</dbReference>
<evidence type="ECO:0000259" key="8">
    <source>
        <dbReference type="PROSITE" id="PS50960"/>
    </source>
</evidence>
<feature type="compositionally biased region" description="Polar residues" evidence="7">
    <location>
        <begin position="890"/>
        <end position="933"/>
    </location>
</feature>
<feature type="region of interest" description="Disordered" evidence="7">
    <location>
        <begin position="670"/>
        <end position="714"/>
    </location>
</feature>
<dbReference type="PANTHER" id="PTHR21545">
    <property type="entry name" value="TRANSCRIPTION FACTOR MLR1/2"/>
    <property type="match status" value="1"/>
</dbReference>
<dbReference type="Pfam" id="PF05225">
    <property type="entry name" value="HTH_psq"/>
    <property type="match status" value="2"/>
</dbReference>
<evidence type="ECO:0000256" key="5">
    <source>
        <dbReference type="ARBA" id="ARBA00023242"/>
    </source>
</evidence>
<feature type="compositionally biased region" description="Polar residues" evidence="7">
    <location>
        <begin position="1117"/>
        <end position="1288"/>
    </location>
</feature>
<dbReference type="PROSITE" id="PS50960">
    <property type="entry name" value="HTH_PSQ"/>
    <property type="match status" value="1"/>
</dbReference>
<feature type="compositionally biased region" description="Polar residues" evidence="7">
    <location>
        <begin position="1767"/>
        <end position="1779"/>
    </location>
</feature>
<accession>A0AAE0PT92</accession>
<protein>
    <recommendedName>
        <fullName evidence="8">HTH psq-type domain-containing protein</fullName>
    </recommendedName>
</protein>
<feature type="compositionally biased region" description="Basic and acidic residues" evidence="7">
    <location>
        <begin position="837"/>
        <end position="849"/>
    </location>
</feature>
<evidence type="ECO:0000256" key="3">
    <source>
        <dbReference type="ARBA" id="ARBA00023125"/>
    </source>
</evidence>
<feature type="compositionally biased region" description="Basic and acidic residues" evidence="7">
    <location>
        <begin position="1367"/>
        <end position="1392"/>
    </location>
</feature>
<sequence>MATRCCSARCSAERKGFRRELDSWRHKLIHCVGFESILEGIYGPRLLQDLSIFVNCEPEATADWSTDARCSFCNLQLEKISDRLSDSPPHAETPPQGINTSDTLQCQADQFLHAVLHKKEFPESCDPIIPLAAQELMRKMIRQFAVEYAHKIQTTESQNAITQTEPDGPLDLTLSRNTQCAQQDGVLDLSKKNTPSLNTLAQQRLSGRPIRDERLGRSTQFADGLLSKAVKDVRSGALDLHKAAILYGIPQNTLRLHADHTHSGAVPLALANHNGVTPSRTALHTGETKTATSWTRPRSDQSERGKPSAESAAAASLLHRLVCELRERSDTCNTPAGGSALLRIPQVRSGVTTPPSDLSGLVDAVYLNSKTSDRVKILLPKHSDCSSTLESRPLQGDVPLPCVCTRSAGGSVSADECVEESERRDKQPRKKRGRYRQYDHDILEEAIAMVMGGKMTVSKAQSVYGVPHSTLEYKVKERMGTLKTPPKKKLRPPEPGTSGTTLNASKRCLETKEEESKTKEREERQQRRGTALEEVMTSLCAHHRALLLHIVQEMTSFLPRDECRALAMQRDVRGTVGTLKGKYGGHCCDADESLCVLSSRVSAGCVCSCRLGVCAVRSVCLCMKSCNGFSCRNVTLGCAGCCARSRTLVCQHTHCSDIAQVARTGSDTHSCCHSPPPPPLSPPPLSPKPQDTESACDPDMPTVNTHTLNAQPPPLLPHNTHTDQMLTPEMHAKPEHFIDLMDKFTDTLMEASEREWSVHTHTGDSVKSCDDTHLTEIITTVLHSSSEKDYNLKELFEQHLASEKRSPQTRSQRRQEVMQAFSRSHDQAATRRQSLQIKRDLARLEPDFSRKKKRKTHLITHGTHNQIPVTPISHTHNPDTPISHDLSPDTPISNFQSLVTPMSHAQSPDTPTSHTQSPDTPILNSKSPDMTISHAQNLDTPVFNTQTPDTPISHPQIPDMLISNSQSMDISTSHPQSPGMPISHAQCSDTPMSHAQSSDTPISNVQWPNIPISHTQNPKIQSPDAAVSYGQNPDTPISQEQSLGTPISHAQLSDTPILHTQSPDTPISHDRDPETLCSHTQSPDMPSSHTQSPDMPILHTQSQDTPISHDRDPETPCSHTQSPDMPNLNTQNSDTPSSQPQRSGTPSSHTHSPGRPSSHTQSPDSSHTQSPDMPSSHTQSPDMPSSHTQSPDMPSSHTQSPDTASSHTESSEMPNSHNQSPGTPSSHNESPETPSSHNQSPETPNSHNQSPETPSTHNQSPETPSTHNQSPEMPTSHNQSPETPSSHNESPEKAEACGTVRSRRNIVRPQHLSSYVTEPRKMFYAACRSAKNNSTPTHGTEMTGPPPSTVTGQSKTPPVSPNRRKVCKDENSPQPHAERQLRVKTRSSEELTRSPSPVVTDSTVTDSTDADDVKYASPIKLMLVSTIKDEDGVKYKLRAAQTHSDEESFDPCVEASWAPNTLKEQAKDETVQKMSNECTEKLSAEEFSNTEGLRESNNSVNEAEPSIKRRPGRPKKLNAPMEKAVKRPIGRPRKCKQVDTNTVPSEDTEKQGAEDTPSGEDGNKNLKITITYGRRKARRMVSEGRVPAEQSKGNRASTQSSNAEKPTQFTQAQGRMNKDQFSLVMPVEDRKSLTHSIMCPKQSDGIGSRRPGRPAKVKISGISVTVTTVSPQQRKIHMKRDIRGPAMQRRALLTELEPNKEQETITEEGQASVRHSVRERRPSIHLLQCVAMSCSNTQTPRSRKPLLSKADETQQETQQHEPKDANDTTTRPNTSPQDAVSFSAASVESLFDANLQWWPTSASPETLKDEMNRRLKVMKETWVSDTSDVVTSDEDESSAPNSSAVRMLFERDCSMETLCSWFMQTTETQSLAIVKKANNRNPCEVFQYSSAQVSDRPNVCSSPQAERLRKCIKKFATVVPKSPMKLRRAQAKVPGTQKCFTEQHVLNTTANNSEKSQQCGAWHLYKTTLDRARSRFKYRTKNTDVDYKSLNEQEESGIQPMSVSENGLLKTLQSESRRTSAQQKQITANAWSPHTLRECKVFLRKLNSANTRSMSEESNDCSVRFSVSPAGGGSVQHREQGVTKSIKPEKTSNSGTSTRQQSKVNRKRRHSCTNLSPPSPKRQRSSRGVMAAKWSDFILGPAR</sequence>
<evidence type="ECO:0000256" key="4">
    <source>
        <dbReference type="ARBA" id="ARBA00023163"/>
    </source>
</evidence>
<feature type="compositionally biased region" description="Polar residues" evidence="7">
    <location>
        <begin position="2091"/>
        <end position="2103"/>
    </location>
</feature>
<comment type="subcellular location">
    <subcellularLocation>
        <location evidence="1 6">Nucleus</location>
    </subcellularLocation>
</comment>
<evidence type="ECO:0000256" key="6">
    <source>
        <dbReference type="PROSITE-ProRule" id="PRU00320"/>
    </source>
</evidence>
<feature type="region of interest" description="Disordered" evidence="7">
    <location>
        <begin position="1464"/>
        <end position="1619"/>
    </location>
</feature>
<dbReference type="InterPro" id="IPR028104">
    <property type="entry name" value="DUF4553"/>
</dbReference>
<feature type="compositionally biased region" description="Basic and acidic residues" evidence="7">
    <location>
        <begin position="297"/>
        <end position="307"/>
    </location>
</feature>
<feature type="compositionally biased region" description="Polar residues" evidence="7">
    <location>
        <begin position="985"/>
        <end position="1020"/>
    </location>
</feature>
<keyword evidence="4" id="KW-0804">Transcription</keyword>
<dbReference type="GO" id="GO:0003677">
    <property type="term" value="F:DNA binding"/>
    <property type="evidence" value="ECO:0007669"/>
    <property type="project" value="UniProtKB-UniRule"/>
</dbReference>
<feature type="compositionally biased region" description="Polar residues" evidence="7">
    <location>
        <begin position="1486"/>
        <end position="1501"/>
    </location>
</feature>
<feature type="compositionally biased region" description="Basic and acidic residues" evidence="7">
    <location>
        <begin position="2076"/>
        <end position="2090"/>
    </location>
</feature>
<feature type="compositionally biased region" description="Polar residues" evidence="7">
    <location>
        <begin position="1077"/>
        <end position="1106"/>
    </location>
</feature>
<dbReference type="Gene3D" id="1.10.10.60">
    <property type="entry name" value="Homeodomain-like"/>
    <property type="match status" value="2"/>
</dbReference>
<feature type="compositionally biased region" description="Polar residues" evidence="7">
    <location>
        <begin position="1029"/>
        <end position="1044"/>
    </location>
</feature>
<feature type="compositionally biased region" description="Polar residues" evidence="7">
    <location>
        <begin position="862"/>
        <end position="880"/>
    </location>
</feature>
<dbReference type="GO" id="GO:0005634">
    <property type="term" value="C:nucleus"/>
    <property type="evidence" value="ECO:0007669"/>
    <property type="project" value="UniProtKB-SubCell"/>
</dbReference>
<feature type="compositionally biased region" description="Polar residues" evidence="7">
    <location>
        <begin position="1056"/>
        <end position="1065"/>
    </location>
</feature>
<feature type="region of interest" description="Disordered" evidence="7">
    <location>
        <begin position="1327"/>
        <end position="1414"/>
    </location>
</feature>
<feature type="region of interest" description="Disordered" evidence="7">
    <location>
        <begin position="2069"/>
        <end position="2143"/>
    </location>
</feature>
<feature type="compositionally biased region" description="Basic residues" evidence="7">
    <location>
        <begin position="426"/>
        <end position="435"/>
    </location>
</feature>
<feature type="compositionally biased region" description="Polar residues" evidence="7">
    <location>
        <begin position="1591"/>
        <end position="1614"/>
    </location>
</feature>
<feature type="region of interest" description="Disordered" evidence="7">
    <location>
        <begin position="276"/>
        <end position="311"/>
    </location>
</feature>
<feature type="region of interest" description="Disordered" evidence="7">
    <location>
        <begin position="1694"/>
        <end position="1719"/>
    </location>
</feature>
<dbReference type="EMBL" id="JAUCMX010000029">
    <property type="protein sequence ID" value="KAK3507589.1"/>
    <property type="molecule type" value="Genomic_DNA"/>
</dbReference>
<feature type="region of interest" description="Disordered" evidence="7">
    <location>
        <begin position="940"/>
        <end position="959"/>
    </location>
</feature>
<keyword evidence="3 6" id="KW-0238">DNA-binding</keyword>
<feature type="compositionally biased region" description="Pro residues" evidence="7">
    <location>
        <begin position="674"/>
        <end position="687"/>
    </location>
</feature>
<feature type="compositionally biased region" description="Polar residues" evidence="7">
    <location>
        <begin position="1330"/>
        <end position="1340"/>
    </location>
</feature>
<name>A0AAE0PT92_9TELE</name>
<dbReference type="GO" id="GO:0006357">
    <property type="term" value="P:regulation of transcription by RNA polymerase II"/>
    <property type="evidence" value="ECO:0007669"/>
    <property type="project" value="TreeGrafter"/>
</dbReference>
<evidence type="ECO:0000256" key="2">
    <source>
        <dbReference type="ARBA" id="ARBA00023015"/>
    </source>
</evidence>
<feature type="region of interest" description="Disordered" evidence="7">
    <location>
        <begin position="1735"/>
        <end position="1779"/>
    </location>
</feature>
<dbReference type="PANTHER" id="PTHR21545:SF10">
    <property type="entry name" value="LIGAND-DEPENDENT NUCLEAR RECEPTOR COREPRESSOR-LIKE PROTEIN"/>
    <property type="match status" value="1"/>
</dbReference>
<organism evidence="9 10">
    <name type="scientific">Hemibagrus guttatus</name>
    <dbReference type="NCBI Taxonomy" id="175788"/>
    <lineage>
        <taxon>Eukaryota</taxon>
        <taxon>Metazoa</taxon>
        <taxon>Chordata</taxon>
        <taxon>Craniata</taxon>
        <taxon>Vertebrata</taxon>
        <taxon>Euteleostomi</taxon>
        <taxon>Actinopterygii</taxon>
        <taxon>Neopterygii</taxon>
        <taxon>Teleostei</taxon>
        <taxon>Ostariophysi</taxon>
        <taxon>Siluriformes</taxon>
        <taxon>Bagridae</taxon>
        <taxon>Hemibagrus</taxon>
    </lineage>
</organism>
<feature type="region of interest" description="Disordered" evidence="7">
    <location>
        <begin position="479"/>
        <end position="529"/>
    </location>
</feature>
<feature type="DNA-binding region" description="H-T-H motif" evidence="6">
    <location>
        <begin position="457"/>
        <end position="477"/>
    </location>
</feature>
<dbReference type="InterPro" id="IPR009057">
    <property type="entry name" value="Homeodomain-like_sf"/>
</dbReference>
<dbReference type="Proteomes" id="UP001274896">
    <property type="component" value="Unassembled WGS sequence"/>
</dbReference>
<feature type="compositionally biased region" description="Low complexity" evidence="7">
    <location>
        <begin position="1394"/>
        <end position="1407"/>
    </location>
</feature>
<feature type="region of interest" description="Disordered" evidence="7">
    <location>
        <begin position="801"/>
        <end position="933"/>
    </location>
</feature>
<gene>
    <name evidence="9" type="ORF">QTP70_029628</name>
</gene>
<keyword evidence="10" id="KW-1185">Reference proteome</keyword>
<keyword evidence="5 6" id="KW-0539">Nucleus</keyword>
<evidence type="ECO:0000256" key="1">
    <source>
        <dbReference type="ARBA" id="ARBA00004123"/>
    </source>
</evidence>
<proteinExistence type="predicted"/>
<dbReference type="InterPro" id="IPR007889">
    <property type="entry name" value="HTH_Psq"/>
</dbReference>
<feature type="region of interest" description="Disordered" evidence="7">
    <location>
        <begin position="1056"/>
        <end position="1313"/>
    </location>
</feature>
<dbReference type="FunFam" id="1.10.10.60:FF:000019">
    <property type="entry name" value="Ligand-dependent corepressor isoform 1"/>
    <property type="match status" value="1"/>
</dbReference>
<feature type="compositionally biased region" description="Basic and acidic residues" evidence="7">
    <location>
        <begin position="507"/>
        <end position="526"/>
    </location>
</feature>
<dbReference type="Pfam" id="PF15090">
    <property type="entry name" value="DUF4553"/>
    <property type="match status" value="1"/>
</dbReference>
<feature type="compositionally biased region" description="Polar residues" evidence="7">
    <location>
        <begin position="967"/>
        <end position="976"/>
    </location>
</feature>
<evidence type="ECO:0000256" key="7">
    <source>
        <dbReference type="SAM" id="MobiDB-lite"/>
    </source>
</evidence>